<dbReference type="InterPro" id="IPR018212">
    <property type="entry name" value="Na/solute_symporter_CS"/>
</dbReference>
<dbReference type="GO" id="GO:0006814">
    <property type="term" value="P:sodium ion transport"/>
    <property type="evidence" value="ECO:0007669"/>
    <property type="project" value="UniProtKB-KW"/>
</dbReference>
<gene>
    <name evidence="12" type="primary">actP</name>
    <name evidence="13" type="ORF">GA0071312_1031</name>
    <name evidence="12" type="ORF">HLUCCO17_09535</name>
</gene>
<name>A0A0P8BM33_9HYPH</name>
<dbReference type="PANTHER" id="PTHR48086:SF5">
    <property type="entry name" value="NA(+):SOLUTE SYMPORTER (SSF FAMILY)"/>
    <property type="match status" value="1"/>
</dbReference>
<comment type="similarity">
    <text evidence="2 10">Belongs to the sodium:solute symporter (SSF) (TC 2.A.21) family.</text>
</comment>
<feature type="transmembrane region" description="Helical" evidence="11">
    <location>
        <begin position="502"/>
        <end position="523"/>
    </location>
</feature>
<dbReference type="Proteomes" id="UP000050497">
    <property type="component" value="Unassembled WGS sequence"/>
</dbReference>
<feature type="transmembrane region" description="Helical" evidence="11">
    <location>
        <begin position="394"/>
        <end position="422"/>
    </location>
</feature>
<evidence type="ECO:0000256" key="5">
    <source>
        <dbReference type="ARBA" id="ARBA00022692"/>
    </source>
</evidence>
<dbReference type="PATRIC" id="fig|1653334.4.peg.3013"/>
<dbReference type="InterPro" id="IPR038377">
    <property type="entry name" value="Na/Glc_symporter_sf"/>
</dbReference>
<proteinExistence type="inferred from homology"/>
<evidence type="ECO:0000256" key="2">
    <source>
        <dbReference type="ARBA" id="ARBA00006434"/>
    </source>
</evidence>
<dbReference type="InterPro" id="IPR050277">
    <property type="entry name" value="Sodium:Solute_Symporter"/>
</dbReference>
<feature type="transmembrane region" description="Helical" evidence="11">
    <location>
        <begin position="6"/>
        <end position="25"/>
    </location>
</feature>
<feature type="transmembrane region" description="Helical" evidence="11">
    <location>
        <begin position="247"/>
        <end position="269"/>
    </location>
</feature>
<reference evidence="12 14" key="1">
    <citation type="submission" date="2015-09" db="EMBL/GenBank/DDBJ databases">
        <title>Identification and resolution of microdiversity through metagenomic sequencing of parallel consortia.</title>
        <authorList>
            <person name="Nelson W.C."/>
            <person name="Romine M.F."/>
            <person name="Lindemann S.R."/>
        </authorList>
    </citation>
    <scope>NUCLEOTIDE SEQUENCE [LARGE SCALE GENOMIC DNA]</scope>
    <source>
        <strain evidence="12">HL-109</strain>
    </source>
</reference>
<evidence type="ECO:0000256" key="4">
    <source>
        <dbReference type="ARBA" id="ARBA00022475"/>
    </source>
</evidence>
<keyword evidence="3" id="KW-0813">Transport</keyword>
<evidence type="ECO:0000256" key="10">
    <source>
        <dbReference type="RuleBase" id="RU362091"/>
    </source>
</evidence>
<keyword evidence="9" id="KW-0739">Sodium transport</keyword>
<dbReference type="Pfam" id="PF00474">
    <property type="entry name" value="SSF"/>
    <property type="match status" value="2"/>
</dbReference>
<keyword evidence="7 11" id="KW-1133">Transmembrane helix</keyword>
<evidence type="ECO:0000256" key="11">
    <source>
        <dbReference type="SAM" id="Phobius"/>
    </source>
</evidence>
<evidence type="ECO:0000313" key="14">
    <source>
        <dbReference type="Proteomes" id="UP000050497"/>
    </source>
</evidence>
<evidence type="ECO:0000256" key="1">
    <source>
        <dbReference type="ARBA" id="ARBA00004141"/>
    </source>
</evidence>
<dbReference type="PROSITE" id="PS00457">
    <property type="entry name" value="NA_SOLUT_SYMP_2"/>
    <property type="match status" value="1"/>
</dbReference>
<evidence type="ECO:0000256" key="6">
    <source>
        <dbReference type="ARBA" id="ARBA00022847"/>
    </source>
</evidence>
<dbReference type="Gene3D" id="1.20.1730.10">
    <property type="entry name" value="Sodium/glucose cotransporter"/>
    <property type="match status" value="1"/>
</dbReference>
<protein>
    <submittedName>
        <fullName evidence="12">Cation/acetate symporter</fullName>
    </submittedName>
</protein>
<keyword evidence="15" id="KW-1185">Reference proteome</keyword>
<dbReference type="GO" id="GO:0005886">
    <property type="term" value="C:plasma membrane"/>
    <property type="evidence" value="ECO:0007669"/>
    <property type="project" value="TreeGrafter"/>
</dbReference>
<evidence type="ECO:0000256" key="8">
    <source>
        <dbReference type="ARBA" id="ARBA00023136"/>
    </source>
</evidence>
<comment type="caution">
    <text evidence="12">The sequence shown here is derived from an EMBL/GenBank/DDBJ whole genome shotgun (WGS) entry which is preliminary data.</text>
</comment>
<dbReference type="InterPro" id="IPR019899">
    <property type="entry name" value="Na/solute_symporter_VC_2705"/>
</dbReference>
<keyword evidence="9" id="KW-0406">Ion transport</keyword>
<dbReference type="EMBL" id="FMBM01000001">
    <property type="protein sequence ID" value="SCC79608.1"/>
    <property type="molecule type" value="Genomic_DNA"/>
</dbReference>
<feature type="transmembrane region" description="Helical" evidence="11">
    <location>
        <begin position="154"/>
        <end position="170"/>
    </location>
</feature>
<organism evidence="12 14">
    <name type="scientific">Saliniramus fredricksonii</name>
    <dbReference type="NCBI Taxonomy" id="1653334"/>
    <lineage>
        <taxon>Bacteria</taxon>
        <taxon>Pseudomonadati</taxon>
        <taxon>Pseudomonadota</taxon>
        <taxon>Alphaproteobacteria</taxon>
        <taxon>Hyphomicrobiales</taxon>
        <taxon>Salinarimonadaceae</taxon>
        <taxon>Saliniramus</taxon>
    </lineage>
</organism>
<keyword evidence="6" id="KW-0769">Symport</keyword>
<evidence type="ECO:0000313" key="13">
    <source>
        <dbReference type="EMBL" id="SCC79608.1"/>
    </source>
</evidence>
<sequence length="590" mass="63308">MDQFTLNFLVVGASFALYVGIAIWARAGSTADFYAASRGVNPIVNGAATAADWMSAASFISMAGLIAFVGYGNSSFLMGWTGGYVLLALLLAPYLRKFGRFTVPEFIGDRFYSQTARIVAVICLLVISITYVIGQMTGAGVAFSRFLEVESWQGLLIASAVVFFYAVLGGMKGITYTQLAQYCVLITAYTIPAVFISLQLTSNPIPPLGLFSTHAESGMPLLGKLNEILLELGFQDYTGQHGSTFNMFLFTMSLMVGTAGLPHVIIRFFTVPRVADARKSAGWALIFIALLYLSAPAVGAMARLNIITTIFPNGTQEQPIAYDERPDWMRNWEQTGLLAFEDKNNDGLIQYYNDASDEFQTVAAERGWEGNEMVTFNQDILVLANPEIAQLPGWVIALIAAGGLAAALSTAAGLLLAISSAVSHDLLKSTFMKDISEKNELLAARISMAGAIALATYLGLNPPGFAAQVVALAFGLAAATLFPVLMMGIFSMKMNTEGAVSGMLAGLIATLLYIFTYLGWFFIPGTNMLANTPDNWLFGISPLSFGAVGAVINFAVAYAVMSVTREPPKEIQELVYSIRVPRGAAGAIDH</sequence>
<feature type="transmembrane region" description="Helical" evidence="11">
    <location>
        <begin position="535"/>
        <end position="560"/>
    </location>
</feature>
<dbReference type="OrthoDB" id="9764416at2"/>
<dbReference type="RefSeq" id="WP_074443853.1">
    <property type="nucleotide sequence ID" value="NZ_FMBM01000001.1"/>
</dbReference>
<dbReference type="GO" id="GO:0015293">
    <property type="term" value="F:symporter activity"/>
    <property type="evidence" value="ECO:0007669"/>
    <property type="project" value="UniProtKB-KW"/>
</dbReference>
<keyword evidence="9" id="KW-0915">Sodium</keyword>
<evidence type="ECO:0000313" key="15">
    <source>
        <dbReference type="Proteomes" id="UP000182800"/>
    </source>
</evidence>
<feature type="transmembrane region" description="Helical" evidence="11">
    <location>
        <begin position="77"/>
        <end position="95"/>
    </location>
</feature>
<evidence type="ECO:0000256" key="7">
    <source>
        <dbReference type="ARBA" id="ARBA00022989"/>
    </source>
</evidence>
<dbReference type="Proteomes" id="UP000182800">
    <property type="component" value="Unassembled WGS sequence"/>
</dbReference>
<feature type="transmembrane region" description="Helical" evidence="11">
    <location>
        <begin position="466"/>
        <end position="490"/>
    </location>
</feature>
<evidence type="ECO:0000313" key="12">
    <source>
        <dbReference type="EMBL" id="KPQ10687.1"/>
    </source>
</evidence>
<feature type="transmembrane region" description="Helical" evidence="11">
    <location>
        <begin position="442"/>
        <end position="460"/>
    </location>
</feature>
<reference evidence="13 15" key="2">
    <citation type="submission" date="2016-08" db="EMBL/GenBank/DDBJ databases">
        <authorList>
            <person name="Varghese N."/>
            <person name="Submissions Spin"/>
        </authorList>
    </citation>
    <scope>NUCLEOTIDE SEQUENCE [LARGE SCALE GENOMIC DNA]</scope>
    <source>
        <strain evidence="13 15">HL-109</strain>
    </source>
</reference>
<keyword evidence="5 11" id="KW-0812">Transmembrane</keyword>
<accession>A0A0P8BM33</accession>
<dbReference type="CDD" id="cd11480">
    <property type="entry name" value="SLC5sbd_u4"/>
    <property type="match status" value="1"/>
</dbReference>
<keyword evidence="8 11" id="KW-0472">Membrane</keyword>
<dbReference type="GO" id="GO:0046942">
    <property type="term" value="P:carboxylic acid transport"/>
    <property type="evidence" value="ECO:0007669"/>
    <property type="project" value="UniProtKB-ARBA"/>
</dbReference>
<dbReference type="PROSITE" id="PS50283">
    <property type="entry name" value="NA_SOLUT_SYMP_3"/>
    <property type="match status" value="1"/>
</dbReference>
<feature type="transmembrane region" description="Helical" evidence="11">
    <location>
        <begin position="182"/>
        <end position="200"/>
    </location>
</feature>
<dbReference type="EMBL" id="LJSX01000013">
    <property type="protein sequence ID" value="KPQ10687.1"/>
    <property type="molecule type" value="Genomic_DNA"/>
</dbReference>
<feature type="transmembrane region" description="Helical" evidence="11">
    <location>
        <begin position="116"/>
        <end position="134"/>
    </location>
</feature>
<evidence type="ECO:0000256" key="9">
    <source>
        <dbReference type="ARBA" id="ARBA00023201"/>
    </source>
</evidence>
<dbReference type="NCBIfam" id="TIGR03648">
    <property type="entry name" value="Na_symport_lg"/>
    <property type="match status" value="1"/>
</dbReference>
<dbReference type="AlphaFoldDB" id="A0A0P8BM33"/>
<dbReference type="InterPro" id="IPR001734">
    <property type="entry name" value="Na/solute_symporter"/>
</dbReference>
<comment type="subcellular location">
    <subcellularLocation>
        <location evidence="1">Membrane</location>
        <topology evidence="1">Multi-pass membrane protein</topology>
    </subcellularLocation>
</comment>
<dbReference type="PANTHER" id="PTHR48086">
    <property type="entry name" value="SODIUM/PROLINE SYMPORTER-RELATED"/>
    <property type="match status" value="1"/>
</dbReference>
<keyword evidence="4" id="KW-1003">Cell membrane</keyword>
<dbReference type="STRING" id="1653334.GA0071312_1031"/>
<feature type="transmembrane region" description="Helical" evidence="11">
    <location>
        <begin position="281"/>
        <end position="302"/>
    </location>
</feature>
<evidence type="ECO:0000256" key="3">
    <source>
        <dbReference type="ARBA" id="ARBA00022448"/>
    </source>
</evidence>